<protein>
    <submittedName>
        <fullName evidence="1">Uncharacterized protein</fullName>
    </submittedName>
</protein>
<proteinExistence type="predicted"/>
<dbReference type="EMBL" id="CASHSV030000013">
    <property type="protein sequence ID" value="CAJ2636729.1"/>
    <property type="molecule type" value="Genomic_DNA"/>
</dbReference>
<sequence length="54" mass="6246">MIAARHFDAKLYGIEVDLWLGFPDDEKVDYIKSLCSKHSQQLLLTTGYHAIKEH</sequence>
<accession>A0ACB0IY49</accession>
<comment type="caution">
    <text evidence="1">The sequence shown here is derived from an EMBL/GenBank/DDBJ whole genome shotgun (WGS) entry which is preliminary data.</text>
</comment>
<evidence type="ECO:0000313" key="2">
    <source>
        <dbReference type="Proteomes" id="UP001177021"/>
    </source>
</evidence>
<reference evidence="1" key="1">
    <citation type="submission" date="2023-10" db="EMBL/GenBank/DDBJ databases">
        <authorList>
            <person name="Rodriguez Cubillos JULIANA M."/>
            <person name="De Vega J."/>
        </authorList>
    </citation>
    <scope>NUCLEOTIDE SEQUENCE</scope>
</reference>
<evidence type="ECO:0000313" key="1">
    <source>
        <dbReference type="EMBL" id="CAJ2636729.1"/>
    </source>
</evidence>
<name>A0ACB0IY49_TRIPR</name>
<organism evidence="1 2">
    <name type="scientific">Trifolium pratense</name>
    <name type="common">Red clover</name>
    <dbReference type="NCBI Taxonomy" id="57577"/>
    <lineage>
        <taxon>Eukaryota</taxon>
        <taxon>Viridiplantae</taxon>
        <taxon>Streptophyta</taxon>
        <taxon>Embryophyta</taxon>
        <taxon>Tracheophyta</taxon>
        <taxon>Spermatophyta</taxon>
        <taxon>Magnoliopsida</taxon>
        <taxon>eudicotyledons</taxon>
        <taxon>Gunneridae</taxon>
        <taxon>Pentapetalae</taxon>
        <taxon>rosids</taxon>
        <taxon>fabids</taxon>
        <taxon>Fabales</taxon>
        <taxon>Fabaceae</taxon>
        <taxon>Papilionoideae</taxon>
        <taxon>50 kb inversion clade</taxon>
        <taxon>NPAAA clade</taxon>
        <taxon>Hologalegina</taxon>
        <taxon>IRL clade</taxon>
        <taxon>Trifolieae</taxon>
        <taxon>Trifolium</taxon>
    </lineage>
</organism>
<keyword evidence="2" id="KW-1185">Reference proteome</keyword>
<gene>
    <name evidence="1" type="ORF">MILVUS5_LOCUS7190</name>
</gene>
<dbReference type="Proteomes" id="UP001177021">
    <property type="component" value="Unassembled WGS sequence"/>
</dbReference>